<evidence type="ECO:0000256" key="6">
    <source>
        <dbReference type="HAMAP-Rule" id="MF_00480"/>
    </source>
</evidence>
<dbReference type="HAMAP" id="MF_00480_B">
    <property type="entry name" value="Ribosomal_uS7_B"/>
    <property type="match status" value="1"/>
</dbReference>
<evidence type="ECO:0000256" key="7">
    <source>
        <dbReference type="RuleBase" id="RU003619"/>
    </source>
</evidence>
<dbReference type="SUPFAM" id="SSF47973">
    <property type="entry name" value="Ribosomal protein S7"/>
    <property type="match status" value="1"/>
</dbReference>
<dbReference type="EMBL" id="PFQF01000046">
    <property type="protein sequence ID" value="PJA19938.1"/>
    <property type="molecule type" value="Genomic_DNA"/>
</dbReference>
<feature type="domain" description="Small ribosomal subunit protein uS7" evidence="8">
    <location>
        <begin position="5"/>
        <end position="149"/>
    </location>
</feature>
<evidence type="ECO:0000313" key="10">
    <source>
        <dbReference type="Proteomes" id="UP000230137"/>
    </source>
</evidence>
<dbReference type="GO" id="GO:0003735">
    <property type="term" value="F:structural constituent of ribosome"/>
    <property type="evidence" value="ECO:0007669"/>
    <property type="project" value="InterPro"/>
</dbReference>
<dbReference type="PROSITE" id="PS00052">
    <property type="entry name" value="RIBOSOMAL_S7"/>
    <property type="match status" value="1"/>
</dbReference>
<accession>A0A2M7W3B3</accession>
<comment type="subunit">
    <text evidence="6">Part of the 30S ribosomal subunit. Contacts proteins S9 and S11.</text>
</comment>
<keyword evidence="4 6" id="KW-0689">Ribosomal protein</keyword>
<evidence type="ECO:0000256" key="5">
    <source>
        <dbReference type="ARBA" id="ARBA00023274"/>
    </source>
</evidence>
<proteinExistence type="inferred from homology"/>
<evidence type="ECO:0000256" key="1">
    <source>
        <dbReference type="ARBA" id="ARBA00007151"/>
    </source>
</evidence>
<evidence type="ECO:0000259" key="8">
    <source>
        <dbReference type="Pfam" id="PF00177"/>
    </source>
</evidence>
<evidence type="ECO:0000256" key="4">
    <source>
        <dbReference type="ARBA" id="ARBA00022980"/>
    </source>
</evidence>
<dbReference type="InterPro" id="IPR020606">
    <property type="entry name" value="Ribosomal_uS7_CS"/>
</dbReference>
<comment type="similarity">
    <text evidence="1 6 7">Belongs to the universal ribosomal protein uS7 family.</text>
</comment>
<keyword evidence="6" id="KW-0820">tRNA-binding</keyword>
<keyword evidence="2 6" id="KW-0699">rRNA-binding</keyword>
<keyword evidence="5 6" id="KW-0687">Ribonucleoprotein</keyword>
<dbReference type="InterPro" id="IPR023798">
    <property type="entry name" value="Ribosomal_uS7_dom"/>
</dbReference>
<name>A0A2M7W3B3_9BACT</name>
<comment type="caution">
    <text evidence="9">The sequence shown here is derived from an EMBL/GenBank/DDBJ whole genome shotgun (WGS) entry which is preliminary data.</text>
</comment>
<dbReference type="AlphaFoldDB" id="A0A2M7W3B3"/>
<keyword evidence="3 6" id="KW-0694">RNA-binding</keyword>
<dbReference type="InterPro" id="IPR036823">
    <property type="entry name" value="Ribosomal_uS7_dom_sf"/>
</dbReference>
<comment type="function">
    <text evidence="6">One of the primary rRNA binding proteins, it binds directly to 16S rRNA where it nucleates assembly of the head domain of the 30S subunit. Is located at the subunit interface close to the decoding center, probably blocks exit of the E-site tRNA.</text>
</comment>
<dbReference type="Proteomes" id="UP000230137">
    <property type="component" value="Unassembled WGS sequence"/>
</dbReference>
<dbReference type="NCBIfam" id="TIGR01029">
    <property type="entry name" value="rpsG_bact"/>
    <property type="match status" value="1"/>
</dbReference>
<dbReference type="GO" id="GO:0015935">
    <property type="term" value="C:small ribosomal subunit"/>
    <property type="evidence" value="ECO:0007669"/>
    <property type="project" value="InterPro"/>
</dbReference>
<sequence length="157" mass="17846">MRGKSKFKVRTLKPDTRYGSLEVAKFINKVMKNGKKDLAIKMVYSAFDIVAKELNLTGFEVFSSVIDKITPQLEVKPRRIGGATYQVPVEIKSNRAKILAYRWLINSTKEGKGKSFDKKLAEEMISAYKESGNAYQMKINMHKAAEANKAFAHFARY</sequence>
<organism evidence="9 10">
    <name type="scientific">Candidatus Berkelbacteria bacterium CG_4_10_14_0_2_um_filter_35_9_33_12</name>
    <dbReference type="NCBI Taxonomy" id="1974499"/>
    <lineage>
        <taxon>Bacteria</taxon>
        <taxon>Candidatus Berkelbacteria</taxon>
    </lineage>
</organism>
<evidence type="ECO:0000256" key="2">
    <source>
        <dbReference type="ARBA" id="ARBA00022730"/>
    </source>
</evidence>
<dbReference type="InterPro" id="IPR005717">
    <property type="entry name" value="Ribosomal_uS7_bac/org-type"/>
</dbReference>
<dbReference type="InterPro" id="IPR000235">
    <property type="entry name" value="Ribosomal_uS7"/>
</dbReference>
<protein>
    <recommendedName>
        <fullName evidence="6">Small ribosomal subunit protein uS7</fullName>
    </recommendedName>
</protein>
<dbReference type="PIRSF" id="PIRSF002122">
    <property type="entry name" value="RPS7p_RPS7a_RPS5e_RPS7o"/>
    <property type="match status" value="1"/>
</dbReference>
<dbReference type="PANTHER" id="PTHR11205">
    <property type="entry name" value="RIBOSOMAL PROTEIN S7"/>
    <property type="match status" value="1"/>
</dbReference>
<dbReference type="CDD" id="cd14869">
    <property type="entry name" value="uS7_Bacteria"/>
    <property type="match status" value="1"/>
</dbReference>
<evidence type="ECO:0000256" key="3">
    <source>
        <dbReference type="ARBA" id="ARBA00022884"/>
    </source>
</evidence>
<dbReference type="Pfam" id="PF00177">
    <property type="entry name" value="Ribosomal_S7"/>
    <property type="match status" value="1"/>
</dbReference>
<reference evidence="10" key="1">
    <citation type="submission" date="2017-09" db="EMBL/GenBank/DDBJ databases">
        <title>Depth-based differentiation of microbial function through sediment-hosted aquifers and enrichment of novel symbionts in the deep terrestrial subsurface.</title>
        <authorList>
            <person name="Probst A.J."/>
            <person name="Ladd B."/>
            <person name="Jarett J.K."/>
            <person name="Geller-Mcgrath D.E."/>
            <person name="Sieber C.M.K."/>
            <person name="Emerson J.B."/>
            <person name="Anantharaman K."/>
            <person name="Thomas B.C."/>
            <person name="Malmstrom R."/>
            <person name="Stieglmeier M."/>
            <person name="Klingl A."/>
            <person name="Woyke T."/>
            <person name="Ryan C.M."/>
            <person name="Banfield J.F."/>
        </authorList>
    </citation>
    <scope>NUCLEOTIDE SEQUENCE [LARGE SCALE GENOMIC DNA]</scope>
</reference>
<gene>
    <name evidence="6" type="primary">rpsG</name>
    <name evidence="9" type="ORF">COX60_03245</name>
</gene>
<dbReference type="GO" id="GO:0000049">
    <property type="term" value="F:tRNA binding"/>
    <property type="evidence" value="ECO:0007669"/>
    <property type="project" value="UniProtKB-UniRule"/>
</dbReference>
<evidence type="ECO:0000313" key="9">
    <source>
        <dbReference type="EMBL" id="PJA19938.1"/>
    </source>
</evidence>
<dbReference type="GO" id="GO:0006412">
    <property type="term" value="P:translation"/>
    <property type="evidence" value="ECO:0007669"/>
    <property type="project" value="UniProtKB-UniRule"/>
</dbReference>
<dbReference type="GO" id="GO:0019843">
    <property type="term" value="F:rRNA binding"/>
    <property type="evidence" value="ECO:0007669"/>
    <property type="project" value="UniProtKB-UniRule"/>
</dbReference>
<dbReference type="Gene3D" id="1.10.455.10">
    <property type="entry name" value="Ribosomal protein S7 domain"/>
    <property type="match status" value="1"/>
</dbReference>